<evidence type="ECO:0000256" key="4">
    <source>
        <dbReference type="ARBA" id="ARBA00022490"/>
    </source>
</evidence>
<dbReference type="Pfam" id="PF25683">
    <property type="entry name" value="URGCP_GTPase"/>
    <property type="match status" value="1"/>
</dbReference>
<dbReference type="EMBL" id="WTPW01000048">
    <property type="protein sequence ID" value="KAF0554714.1"/>
    <property type="molecule type" value="Genomic_DNA"/>
</dbReference>
<evidence type="ECO:0000313" key="10">
    <source>
        <dbReference type="Proteomes" id="UP000439903"/>
    </source>
</evidence>
<dbReference type="Proteomes" id="UP000439903">
    <property type="component" value="Unassembled WGS sequence"/>
</dbReference>
<keyword evidence="4" id="KW-0963">Cytoplasm</keyword>
<keyword evidence="7" id="KW-0539">Nucleus</keyword>
<dbReference type="PANTHER" id="PTHR22796:SF1">
    <property type="entry name" value="VWFA DOMAIN-CONTAINING PROTEIN"/>
    <property type="match status" value="1"/>
</dbReference>
<evidence type="ECO:0000256" key="7">
    <source>
        <dbReference type="ARBA" id="ARBA00023242"/>
    </source>
</evidence>
<gene>
    <name evidence="9" type="ORF">F8M41_018856</name>
</gene>
<dbReference type="InterPro" id="IPR030383">
    <property type="entry name" value="G_VLIG_dom"/>
</dbReference>
<dbReference type="Gene3D" id="3.40.50.300">
    <property type="entry name" value="P-loop containing nucleotide triphosphate hydrolases"/>
    <property type="match status" value="1"/>
</dbReference>
<evidence type="ECO:0000256" key="6">
    <source>
        <dbReference type="ARBA" id="ARBA00023134"/>
    </source>
</evidence>
<evidence type="ECO:0000256" key="2">
    <source>
        <dbReference type="ARBA" id="ARBA00004496"/>
    </source>
</evidence>
<accession>A0A8H4B2H3</accession>
<evidence type="ECO:0000256" key="1">
    <source>
        <dbReference type="ARBA" id="ARBA00004123"/>
    </source>
</evidence>
<reference evidence="9 10" key="1">
    <citation type="journal article" date="2019" name="Environ. Microbiol.">
        <title>At the nexus of three kingdoms: the genome of the mycorrhizal fungus Gigaspora margarita provides insights into plant, endobacterial and fungal interactions.</title>
        <authorList>
            <person name="Venice F."/>
            <person name="Ghignone S."/>
            <person name="Salvioli di Fossalunga A."/>
            <person name="Amselem J."/>
            <person name="Novero M."/>
            <person name="Xianan X."/>
            <person name="Sedzielewska Toro K."/>
            <person name="Morin E."/>
            <person name="Lipzen A."/>
            <person name="Grigoriev I.V."/>
            <person name="Henrissat B."/>
            <person name="Martin F.M."/>
            <person name="Bonfante P."/>
        </authorList>
    </citation>
    <scope>NUCLEOTIDE SEQUENCE [LARGE SCALE GENOMIC DNA]</scope>
    <source>
        <strain evidence="9 10">BEG34</strain>
    </source>
</reference>
<dbReference type="GO" id="GO:0005737">
    <property type="term" value="C:cytoplasm"/>
    <property type="evidence" value="ECO:0007669"/>
    <property type="project" value="UniProtKB-SubCell"/>
</dbReference>
<evidence type="ECO:0000259" key="8">
    <source>
        <dbReference type="PROSITE" id="PS51717"/>
    </source>
</evidence>
<dbReference type="InterPro" id="IPR027417">
    <property type="entry name" value="P-loop_NTPase"/>
</dbReference>
<keyword evidence="5" id="KW-0547">Nucleotide-binding</keyword>
<dbReference type="GO" id="GO:0005525">
    <property type="term" value="F:GTP binding"/>
    <property type="evidence" value="ECO:0007669"/>
    <property type="project" value="UniProtKB-KW"/>
</dbReference>
<dbReference type="Pfam" id="PF25496">
    <property type="entry name" value="URGCP"/>
    <property type="match status" value="1"/>
</dbReference>
<sequence>MFSEIEWIVGESNIRFSHAAPLLLVFYDGEIKAFSLEFIKTVDQTKTYKLEPGNEISFFNQVPDQILSDALTVVRSAFFGKDLDVISSIAQLATKNDNKLCNLLIEHGWSIADSKFNNKILCTEGSKSFYDELQNWLKSRNPFLAKIEYVKNVVESVRKNFDDSNAQINLNKAIESISKDPNCKHEIKETFEVLKLESDLKNRCNEYTKILDQLSNEHVQKESFHVIKLISLLKSMLRSPNKTFFDVLMDEIIPSYIKRLPSNMDPYKSHWNKIDNFMKRKSLPSLVSLLAKLHYDPQLYKLHDKLNKINFTDEHRGYLWQNSRLVYLASCMPLVVISTLSTNIEEFPRYIPDNIQKLLKERFKEHHEQENFSLHELKNVYHVIDYFEHLLRNNQLPNEILRKSITKNVELEKALMSIGILSEGNWDSKDKITKGWDQDAIESALEKLYNWKNDQMEKENDPIEITPIPSPLRSPDGLEFDYKVLNVHENWKSLMGERINIITSRDYLEVRKIIPIPNISENQLEFCMVKILPYIIQKVKMWGCSTLTASNISGLVKKSKPEPLFVNQNPFTDDPFSDESDPFGDKFDKSVKLDKPSNYFNENKNPLSRIDCIAGLLSTVECIVVQDILHTMAKFPMALPLVMPDFERKKQFKVMLPFLIGPTIKWETKPGTIIENHLFESPFRFLVAIRIGSNSKAGKSTILNQLMATEHMFSSICEPGASRGRPYTLSGTIEFTWLTQETCSNSLWKNVMEHYYKMGTNEIVLLANLHGDALEYERQVQWLKQAGSEFLVFIMPNAGKKEWEKLKSNIGNESFVYSMVDCGNMNKIETGRLTEDETLEVVRSMFNNALKSKVGIQPELNKFKSGYPLKLAEGIKCNESQLIINFIKEYSCVKTKNIMKLQKMHIKITEDHRELWENNYPLQKLMSYFGAVMDLPIEKRRRALAHLERDLYNFSAEESSEAREDVLSLREKLKRAIDLANKNEDIVKDYKTQINNALERVDDSSLGIEHFFREAGQIYELTLNSPNYMSRFPRSCAELFIEGQVIELIDGDSGKMPGAWLSSIFKEVSMIYPDLKVFVVSILGLQSSGKSTLLNALFSCRFAISVGRCTRGLFMRLLFLEKELCKELNVDAILLIDTEGLGAPEKINEKDALQKDRLLATFVMGISNLSLINVLGEYMNDLTEILQIAIVAMARLEKAKIAPDIFMIQHLTERNATKTSSGQINFCEALQNALKFADKNMLIIVPFKQWHSLVNGFWEAVKNEHFAVQFKNLKEMYEFIERSRLIMKVKEAINAAFQTHAEQCSDIIRQKISKLSYDKNLNSSILREECVEVIEEELNHDLSSEHCDECKKVLETKIELENYLKDNEECKPDTLETIDLYIKRKCQATKIQLIQILEARLIREGCTTEFMDIITDHLKSELKRQPSKRFNEHERKKISDNIWNELRRRVGDRNHMSSVEIKVKNEVKEAYAQATIVYRKFIANDTPNISCQKEKLLTQLTDEILKEKHAVNFESGMIFTLKSKINSIIEKFRDVDRQLVDQNIWDIHLFALEKFYEKMQSAQQKWDREHNPLKILERKESQYRGLINHRLEHGFTYASEGNIIAEYLLKAIRIKALNSGSEKRMRAVLKLNWMNSTEHARLKYFKQLAEQVRKREFKNALIHFDNPHVKIIEWFKNEVDNIYPKTSIEGYNEVFEQEFKEVISEISNYKTIDEFQNFVKNYLNKVEGCEYKMHKVDETNESDTVTLRDGILETLKGQRQAYERRELVFKPPSEYEIVMEKLGCTESCMFCGAICWGARGHEENTDDTKMHHSCHQPSGLRGTNNRNNHILDSSPCHLRSDDSLVCWGEVENRKLIKWSEAKQKNFTNWLFLAHNKINFNNLMCWFFQELHAEIASTRDLCMESNEDLQKNNCINLDYNQIMKDLNVEIGPY</sequence>
<keyword evidence="6" id="KW-0342">GTP-binding</keyword>
<evidence type="ECO:0000256" key="5">
    <source>
        <dbReference type="ARBA" id="ARBA00022741"/>
    </source>
</evidence>
<dbReference type="OrthoDB" id="1597724at2759"/>
<proteinExistence type="inferred from homology"/>
<dbReference type="GO" id="GO:0005634">
    <property type="term" value="C:nucleus"/>
    <property type="evidence" value="ECO:0007669"/>
    <property type="project" value="UniProtKB-SubCell"/>
</dbReference>
<dbReference type="SUPFAM" id="SSF52540">
    <property type="entry name" value="P-loop containing nucleoside triphosphate hydrolases"/>
    <property type="match status" value="1"/>
</dbReference>
<dbReference type="InterPro" id="IPR057365">
    <property type="entry name" value="URGCP"/>
</dbReference>
<dbReference type="PANTHER" id="PTHR22796">
    <property type="entry name" value="URG4-RELATED"/>
    <property type="match status" value="1"/>
</dbReference>
<feature type="domain" description="VLIG-type G" evidence="8">
    <location>
        <begin position="1074"/>
        <end position="1210"/>
    </location>
</feature>
<comment type="caution">
    <text evidence="9">The sequence shown here is derived from an EMBL/GenBank/DDBJ whole genome shotgun (WGS) entry which is preliminary data.</text>
</comment>
<comment type="similarity">
    <text evidence="3">Belongs to the TRAFAC class dynamin-like GTPase superfamily. Very large inducible GTPase (VLIG) family.</text>
</comment>
<organism evidence="9 10">
    <name type="scientific">Gigaspora margarita</name>
    <dbReference type="NCBI Taxonomy" id="4874"/>
    <lineage>
        <taxon>Eukaryota</taxon>
        <taxon>Fungi</taxon>
        <taxon>Fungi incertae sedis</taxon>
        <taxon>Mucoromycota</taxon>
        <taxon>Glomeromycotina</taxon>
        <taxon>Glomeromycetes</taxon>
        <taxon>Diversisporales</taxon>
        <taxon>Gigasporaceae</taxon>
        <taxon>Gigaspora</taxon>
    </lineage>
</organism>
<keyword evidence="10" id="KW-1185">Reference proteome</keyword>
<comment type="subcellular location">
    <subcellularLocation>
        <location evidence="2">Cytoplasm</location>
    </subcellularLocation>
    <subcellularLocation>
        <location evidence="1">Nucleus</location>
    </subcellularLocation>
</comment>
<evidence type="ECO:0000256" key="3">
    <source>
        <dbReference type="ARBA" id="ARBA00006828"/>
    </source>
</evidence>
<dbReference type="PROSITE" id="PS51717">
    <property type="entry name" value="G_VLIG"/>
    <property type="match status" value="1"/>
</dbReference>
<name>A0A8H4B2H3_GIGMA</name>
<protein>
    <submittedName>
        <fullName evidence="9">Interferon-induced very large GTPase 1-like</fullName>
    </submittedName>
</protein>
<evidence type="ECO:0000313" key="9">
    <source>
        <dbReference type="EMBL" id="KAF0554714.1"/>
    </source>
</evidence>